<dbReference type="KEGG" id="qsa:O6P43_032278"/>
<proteinExistence type="predicted"/>
<dbReference type="Proteomes" id="UP001163823">
    <property type="component" value="Chromosome 14"/>
</dbReference>
<organism evidence="2 3">
    <name type="scientific">Quillaja saponaria</name>
    <name type="common">Soap bark tree</name>
    <dbReference type="NCBI Taxonomy" id="32244"/>
    <lineage>
        <taxon>Eukaryota</taxon>
        <taxon>Viridiplantae</taxon>
        <taxon>Streptophyta</taxon>
        <taxon>Embryophyta</taxon>
        <taxon>Tracheophyta</taxon>
        <taxon>Spermatophyta</taxon>
        <taxon>Magnoliopsida</taxon>
        <taxon>eudicotyledons</taxon>
        <taxon>Gunneridae</taxon>
        <taxon>Pentapetalae</taxon>
        <taxon>rosids</taxon>
        <taxon>fabids</taxon>
        <taxon>Fabales</taxon>
        <taxon>Quillajaceae</taxon>
        <taxon>Quillaja</taxon>
    </lineage>
</organism>
<dbReference type="EMBL" id="JARAOO010000014">
    <property type="protein sequence ID" value="KAJ7942634.1"/>
    <property type="molecule type" value="Genomic_DNA"/>
</dbReference>
<feature type="compositionally biased region" description="Acidic residues" evidence="1">
    <location>
        <begin position="56"/>
        <end position="70"/>
    </location>
</feature>
<comment type="caution">
    <text evidence="2">The sequence shown here is derived from an EMBL/GenBank/DDBJ whole genome shotgun (WGS) entry which is preliminary data.</text>
</comment>
<sequence>MAIKRQRGRRIMSFLVLSFKKFKKEHSQRSHTFCKSQASDFKSFNFLDIWQKGVQEGDDDNVGDDDDESDKDLGDDN</sequence>
<feature type="region of interest" description="Disordered" evidence="1">
    <location>
        <begin position="55"/>
        <end position="77"/>
    </location>
</feature>
<protein>
    <submittedName>
        <fullName evidence="2">Uncharacterized protein</fullName>
    </submittedName>
</protein>
<name>A0AAD7KNJ5_QUISA</name>
<evidence type="ECO:0000313" key="3">
    <source>
        <dbReference type="Proteomes" id="UP001163823"/>
    </source>
</evidence>
<keyword evidence="3" id="KW-1185">Reference proteome</keyword>
<evidence type="ECO:0000256" key="1">
    <source>
        <dbReference type="SAM" id="MobiDB-lite"/>
    </source>
</evidence>
<evidence type="ECO:0000313" key="2">
    <source>
        <dbReference type="EMBL" id="KAJ7942634.1"/>
    </source>
</evidence>
<accession>A0AAD7KNJ5</accession>
<reference evidence="2" key="1">
    <citation type="journal article" date="2023" name="Science">
        <title>Elucidation of the pathway for biosynthesis of saponin adjuvants from the soapbark tree.</title>
        <authorList>
            <person name="Reed J."/>
            <person name="Orme A."/>
            <person name="El-Demerdash A."/>
            <person name="Owen C."/>
            <person name="Martin L.B.B."/>
            <person name="Misra R.C."/>
            <person name="Kikuchi S."/>
            <person name="Rejzek M."/>
            <person name="Martin A.C."/>
            <person name="Harkess A."/>
            <person name="Leebens-Mack J."/>
            <person name="Louveau T."/>
            <person name="Stephenson M.J."/>
            <person name="Osbourn A."/>
        </authorList>
    </citation>
    <scope>NUCLEOTIDE SEQUENCE</scope>
    <source>
        <strain evidence="2">S10</strain>
    </source>
</reference>
<gene>
    <name evidence="2" type="ORF">O6P43_032278</name>
</gene>
<dbReference type="AlphaFoldDB" id="A0AAD7KNJ5"/>